<name>A0ABD1E7V1_HYPHA</name>
<keyword evidence="13" id="KW-1185">Reference proteome</keyword>
<evidence type="ECO:0000256" key="7">
    <source>
        <dbReference type="ARBA" id="ARBA00023157"/>
    </source>
</evidence>
<evidence type="ECO:0000256" key="2">
    <source>
        <dbReference type="ARBA" id="ARBA00009792"/>
    </source>
</evidence>
<dbReference type="Gene3D" id="3.20.110.10">
    <property type="entry name" value="Glycoside hydrolase 38, N terminal domain"/>
    <property type="match status" value="2"/>
</dbReference>
<evidence type="ECO:0000256" key="8">
    <source>
        <dbReference type="ARBA" id="ARBA00023180"/>
    </source>
</evidence>
<keyword evidence="7" id="KW-1015">Disulfide bond</keyword>
<keyword evidence="8" id="KW-0325">Glycoprotein</keyword>
<dbReference type="InterPro" id="IPR011682">
    <property type="entry name" value="Glyco_hydro_38_C"/>
</dbReference>
<dbReference type="AlphaFoldDB" id="A0ABD1E7V1"/>
<dbReference type="InterPro" id="IPR015341">
    <property type="entry name" value="Glyco_hydro_38_cen"/>
</dbReference>
<dbReference type="SUPFAM" id="SSF88713">
    <property type="entry name" value="Glycoside hydrolase/deacetylase"/>
    <property type="match status" value="1"/>
</dbReference>
<organism evidence="12 13">
    <name type="scientific">Hypothenemus hampei</name>
    <name type="common">Coffee berry borer</name>
    <dbReference type="NCBI Taxonomy" id="57062"/>
    <lineage>
        <taxon>Eukaryota</taxon>
        <taxon>Metazoa</taxon>
        <taxon>Ecdysozoa</taxon>
        <taxon>Arthropoda</taxon>
        <taxon>Hexapoda</taxon>
        <taxon>Insecta</taxon>
        <taxon>Pterygota</taxon>
        <taxon>Neoptera</taxon>
        <taxon>Endopterygota</taxon>
        <taxon>Coleoptera</taxon>
        <taxon>Polyphaga</taxon>
        <taxon>Cucujiformia</taxon>
        <taxon>Curculionidae</taxon>
        <taxon>Scolytinae</taxon>
        <taxon>Hypothenemus</taxon>
    </lineage>
</organism>
<comment type="caution">
    <text evidence="12">The sequence shown here is derived from an EMBL/GenBank/DDBJ whole genome shotgun (WGS) entry which is preliminary data.</text>
</comment>
<accession>A0ABD1E7V1</accession>
<keyword evidence="6 10" id="KW-0862">Zinc</keyword>
<dbReference type="InterPro" id="IPR037094">
    <property type="entry name" value="Glyco_hydro_38_cen_sf"/>
</dbReference>
<keyword evidence="10" id="KW-0732">Signal</keyword>
<dbReference type="InterPro" id="IPR011013">
    <property type="entry name" value="Gal_mutarotase_sf_dom"/>
</dbReference>
<dbReference type="Gene3D" id="2.60.40.1360">
    <property type="match status" value="1"/>
</dbReference>
<evidence type="ECO:0000256" key="6">
    <source>
        <dbReference type="ARBA" id="ARBA00022833"/>
    </source>
</evidence>
<evidence type="ECO:0000313" key="12">
    <source>
        <dbReference type="EMBL" id="KAL1490680.1"/>
    </source>
</evidence>
<dbReference type="GO" id="GO:0046872">
    <property type="term" value="F:metal ion binding"/>
    <property type="evidence" value="ECO:0007669"/>
    <property type="project" value="UniProtKB-KW"/>
</dbReference>
<dbReference type="Pfam" id="PF17677">
    <property type="entry name" value="Glyco_hydro38C2"/>
    <property type="match status" value="1"/>
</dbReference>
<evidence type="ECO:0000259" key="11">
    <source>
        <dbReference type="SMART" id="SM00872"/>
    </source>
</evidence>
<dbReference type="SUPFAM" id="SSF74650">
    <property type="entry name" value="Galactose mutarotase-like"/>
    <property type="match status" value="1"/>
</dbReference>
<dbReference type="EC" id="3.2.1.-" evidence="10"/>
<dbReference type="InterPro" id="IPR027291">
    <property type="entry name" value="Glyco_hydro_38_N_sf"/>
</dbReference>
<comment type="catalytic activity">
    <reaction evidence="1">
        <text>Hydrolysis of terminal, non-reducing alpha-D-mannose residues in alpha-D-mannosides.</text>
        <dbReference type="EC" id="3.2.1.24"/>
    </reaction>
</comment>
<dbReference type="Pfam" id="PF09261">
    <property type="entry name" value="Alpha-mann_mid"/>
    <property type="match status" value="1"/>
</dbReference>
<dbReference type="EMBL" id="JBDJPC010000010">
    <property type="protein sequence ID" value="KAL1490680.1"/>
    <property type="molecule type" value="Genomic_DNA"/>
</dbReference>
<dbReference type="InterPro" id="IPR011330">
    <property type="entry name" value="Glyco_hydro/deAcase_b/a-brl"/>
</dbReference>
<dbReference type="Gene3D" id="2.70.98.30">
    <property type="entry name" value="Golgi alpha-mannosidase II, domain 4"/>
    <property type="match status" value="1"/>
</dbReference>
<keyword evidence="5 10" id="KW-0378">Hydrolase</keyword>
<gene>
    <name evidence="12" type="ORF">ABEB36_013335</name>
</gene>
<reference evidence="12 13" key="1">
    <citation type="submission" date="2024-05" db="EMBL/GenBank/DDBJ databases">
        <title>Genetic variation in Jamaican populations of the coffee berry borer (Hypothenemus hampei).</title>
        <authorList>
            <person name="Errbii M."/>
            <person name="Myrie A."/>
        </authorList>
    </citation>
    <scope>NUCLEOTIDE SEQUENCE [LARGE SCALE GENOMIC DNA]</scope>
    <source>
        <strain evidence="12">JA-Hopewell-2020-01-JO</strain>
        <tissue evidence="12">Whole body</tissue>
    </source>
</reference>
<feature type="chain" id="PRO_5044529274" description="Alpha-mannosidase" evidence="10">
    <location>
        <begin position="18"/>
        <end position="960"/>
    </location>
</feature>
<dbReference type="InterPro" id="IPR041147">
    <property type="entry name" value="GH38_C"/>
</dbReference>
<protein>
    <recommendedName>
        <fullName evidence="3 10">Alpha-mannosidase</fullName>
        <ecNumber evidence="10">3.2.1.-</ecNumber>
    </recommendedName>
</protein>
<dbReference type="Pfam" id="PF07748">
    <property type="entry name" value="Glyco_hydro_38C"/>
    <property type="match status" value="1"/>
</dbReference>
<dbReference type="GO" id="GO:0004559">
    <property type="term" value="F:alpha-mannosidase activity"/>
    <property type="evidence" value="ECO:0007669"/>
    <property type="project" value="UniProtKB-EC"/>
</dbReference>
<dbReference type="Proteomes" id="UP001566132">
    <property type="component" value="Unassembled WGS sequence"/>
</dbReference>
<dbReference type="InterPro" id="IPR013780">
    <property type="entry name" value="Glyco_hydro_b"/>
</dbReference>
<evidence type="ECO:0000256" key="3">
    <source>
        <dbReference type="ARBA" id="ARBA00012752"/>
    </source>
</evidence>
<dbReference type="FunFam" id="1.20.1270.50:FF:000002">
    <property type="entry name" value="Alpha-mannosidase"/>
    <property type="match status" value="1"/>
</dbReference>
<dbReference type="SMART" id="SM00872">
    <property type="entry name" value="Alpha-mann_mid"/>
    <property type="match status" value="1"/>
</dbReference>
<evidence type="ECO:0000256" key="1">
    <source>
        <dbReference type="ARBA" id="ARBA00000365"/>
    </source>
</evidence>
<evidence type="ECO:0000256" key="5">
    <source>
        <dbReference type="ARBA" id="ARBA00022801"/>
    </source>
</evidence>
<dbReference type="InterPro" id="IPR000602">
    <property type="entry name" value="Glyco_hydro_38_N"/>
</dbReference>
<proteinExistence type="inferred from homology"/>
<comment type="cofactor">
    <cofactor evidence="10">
        <name>Zn(2+)</name>
        <dbReference type="ChEBI" id="CHEBI:29105"/>
    </cofactor>
    <text evidence="10">Binds 1 zinc ion per subunit.</text>
</comment>
<evidence type="ECO:0000256" key="10">
    <source>
        <dbReference type="RuleBase" id="RU361199"/>
    </source>
</evidence>
<dbReference type="Pfam" id="PF01074">
    <property type="entry name" value="Glyco_hydro_38N"/>
    <property type="match status" value="1"/>
</dbReference>
<keyword evidence="9 10" id="KW-0326">Glycosidase</keyword>
<sequence>MLIRATFTLSLLTLTVSRSFDSGSSTINCVKCHATDPEKINVHLIHHSHDDVGWLKTVDQYYWGLNQSIARVGVQYIMTSVANALENYPDRRFIQVETAFFWMWWQNQEEVMRQKFKKLVENGQIEIVNGAWSMNDEACVNYQSIIDQFTWGFGILNDTLGECGQPTIAWQIDPFGHTREHGSMMTKMAFDALFFGHDHVIFGSAFGSDNTYHTPGGLCWDYLCSDDAIDDDPSSPGYNVNVKITSFVNDVKNYAKYYKTNHVIITMGGDFYYQAAELNFRNSDKLIKAFQNNTEVNLLYSTPSCYLNAVYQSQPVLETKTDDFLPYSNADDTFWVGYFTSRPNFKYFERVSHNILQVGKQLYSLARASGVSNLNVDLLNGLRQANGVVQHHDAITGTEKQHVNDDYVKMIHRGIIEVESQFSIIFNNLLNQSLPQLTSCLEANNSICHTSQTYDEFLVLVYNPLATPVDHIIRLPVQNASYSVEGPNGNIQSDVLEPISNFTFIKREEGPIVGGQDLVFVADEVPPLGIKLFLVKKGSENITRSKTFDIRSFGNEDLGFDLDENTNLLKSVTMNGQTLEISQNFYYYASHDGSGGRVASGAYIFQPNGEASVFGNASIVRSYRGNVVEEVQQKINDWITQIIRIYKSSSHNYIEFDWLVGPVDVSDKIGKEIITRFQVNNFQNNATFWTDSNGREMIQRILNFRPTFTYDPTKEPIASNYYPVTSKISIIDPERNLQVSVLNDRSQGGSSLNEGQLELMIHRRMLHDDSKGVGEALNEQQFGQGIVTRGRHWLVIGSRNETNKNATVSAQERFLAQQKLLQPWVGLETTGNLSNSKINELILTNYSALTSKLTTILNLITLEPWKNSTYILRLEHSLELNEDPNLAVPIALDIHELFQDFYVENVQEMTLGANKRLETVKGYNWEYLGHMTKKNTYSDDTFIEMKPMDIRTFIVELNRK</sequence>
<feature type="signal peptide" evidence="10">
    <location>
        <begin position="1"/>
        <end position="17"/>
    </location>
</feature>
<feature type="domain" description="Glycoside hydrolase family 38 central" evidence="11">
    <location>
        <begin position="333"/>
        <end position="411"/>
    </location>
</feature>
<comment type="similarity">
    <text evidence="2 10">Belongs to the glycosyl hydrolase 38 family.</text>
</comment>
<dbReference type="InterPro" id="IPR028995">
    <property type="entry name" value="Glyco_hydro_57/38_cen_sf"/>
</dbReference>
<dbReference type="PANTHER" id="PTHR11607">
    <property type="entry name" value="ALPHA-MANNOSIDASE"/>
    <property type="match status" value="1"/>
</dbReference>
<evidence type="ECO:0000313" key="13">
    <source>
        <dbReference type="Proteomes" id="UP001566132"/>
    </source>
</evidence>
<dbReference type="Gene3D" id="1.20.1270.50">
    <property type="entry name" value="Glycoside hydrolase family 38, central domain"/>
    <property type="match status" value="2"/>
</dbReference>
<keyword evidence="4 10" id="KW-0479">Metal-binding</keyword>
<dbReference type="FunFam" id="1.20.1270.50:FF:000003">
    <property type="entry name" value="Alpha-mannosidase"/>
    <property type="match status" value="1"/>
</dbReference>
<dbReference type="FunFam" id="2.70.98.30:FF:000003">
    <property type="entry name" value="Alpha-mannosidase"/>
    <property type="match status" value="1"/>
</dbReference>
<dbReference type="Gene3D" id="2.60.40.1180">
    <property type="entry name" value="Golgi alpha-mannosidase II"/>
    <property type="match status" value="1"/>
</dbReference>
<dbReference type="PANTHER" id="PTHR11607:SF3">
    <property type="entry name" value="LYSOSOMAL ALPHA-MANNOSIDASE"/>
    <property type="match status" value="1"/>
</dbReference>
<evidence type="ECO:0000256" key="4">
    <source>
        <dbReference type="ARBA" id="ARBA00022723"/>
    </source>
</evidence>
<evidence type="ECO:0000256" key="9">
    <source>
        <dbReference type="ARBA" id="ARBA00023295"/>
    </source>
</evidence>
<dbReference type="SUPFAM" id="SSF88688">
    <property type="entry name" value="Families 57/38 glycoside transferase middle domain"/>
    <property type="match status" value="1"/>
</dbReference>
<dbReference type="InterPro" id="IPR050843">
    <property type="entry name" value="Glycosyl_Hydrlase_38"/>
</dbReference>